<protein>
    <submittedName>
        <fullName evidence="7">Lactamase-like protein</fullName>
    </submittedName>
</protein>
<evidence type="ECO:0000256" key="2">
    <source>
        <dbReference type="ARBA" id="ARBA00007749"/>
    </source>
</evidence>
<keyword evidence="8" id="KW-1185">Reference proteome</keyword>
<keyword evidence="3" id="KW-0479">Metal-binding</keyword>
<dbReference type="InterPro" id="IPR050662">
    <property type="entry name" value="Sec-metab_biosynth-thioest"/>
</dbReference>
<comment type="similarity">
    <text evidence="2">Belongs to the metallo-beta-lactamase superfamily.</text>
</comment>
<keyword evidence="5" id="KW-0862">Zinc</keyword>
<comment type="caution">
    <text evidence="7">The sequence shown here is derived from an EMBL/GenBank/DDBJ whole genome shotgun (WGS) entry which is preliminary data.</text>
</comment>
<reference evidence="7 8" key="1">
    <citation type="submission" date="2024-02" db="EMBL/GenBank/DDBJ databases">
        <title>First draft genome assembly of two strains of Seiridium cardinale.</title>
        <authorList>
            <person name="Emiliani G."/>
            <person name="Scali E."/>
        </authorList>
    </citation>
    <scope>NUCLEOTIDE SEQUENCE [LARGE SCALE GENOMIC DNA]</scope>
    <source>
        <strain evidence="7 8">BM-138-000479</strain>
    </source>
</reference>
<evidence type="ECO:0000256" key="4">
    <source>
        <dbReference type="ARBA" id="ARBA00022801"/>
    </source>
</evidence>
<dbReference type="InterPro" id="IPR001279">
    <property type="entry name" value="Metallo-B-lactamas"/>
</dbReference>
<dbReference type="Pfam" id="PF00753">
    <property type="entry name" value="Lactamase_B"/>
    <property type="match status" value="1"/>
</dbReference>
<dbReference type="InterPro" id="IPR036866">
    <property type="entry name" value="RibonucZ/Hydroxyglut_hydro"/>
</dbReference>
<dbReference type="PANTHER" id="PTHR23131:SF3">
    <property type="entry name" value="ATROCHRYSONE CARBOXYL ACP THIOESTERASE"/>
    <property type="match status" value="1"/>
</dbReference>
<comment type="cofactor">
    <cofactor evidence="1">
        <name>Zn(2+)</name>
        <dbReference type="ChEBI" id="CHEBI:29105"/>
    </cofactor>
</comment>
<dbReference type="CDD" id="cd07722">
    <property type="entry name" value="LACTB2-like_MBL-fold"/>
    <property type="match status" value="1"/>
</dbReference>
<dbReference type="InterPro" id="IPR047921">
    <property type="entry name" value="LACTB2-like_MBL-fold"/>
</dbReference>
<keyword evidence="4" id="KW-0378">Hydrolase</keyword>
<evidence type="ECO:0000256" key="3">
    <source>
        <dbReference type="ARBA" id="ARBA00022723"/>
    </source>
</evidence>
<dbReference type="EMBL" id="JARVKM010000001">
    <property type="protein sequence ID" value="KAK9784070.1"/>
    <property type="molecule type" value="Genomic_DNA"/>
</dbReference>
<evidence type="ECO:0000256" key="5">
    <source>
        <dbReference type="ARBA" id="ARBA00022833"/>
    </source>
</evidence>
<sequence length="286" mass="31794">MENGGGYHMTSEALNVCAFRDYLDAQLKQLPSLLDVQQISPRVIRVLGQNPGEFTLQGTNTYIVGTGRSRLIIDTGQGILQWIDNIVSTVEEMGIVLSHVLLTHWHGDHTGGVADLIKLYPHLATAIYKNSPARNQKEIVDGQLFRVEGATIRALYTPGHAHDHMCFVLEEECVMFTGDNILGHGTTAVEDLGLLMSSWGAMFTQNCERGYPGHGEVIYKLSHKISSQLAGKIKREKTVLDALQRIRGENRLAVAARRKMALWGLRDFTAHKSYHGGTRYSDQLLD</sequence>
<dbReference type="SUPFAM" id="SSF56281">
    <property type="entry name" value="Metallo-hydrolase/oxidoreductase"/>
    <property type="match status" value="1"/>
</dbReference>
<feature type="domain" description="Metallo-beta-lactamase" evidence="6">
    <location>
        <begin position="58"/>
        <end position="214"/>
    </location>
</feature>
<evidence type="ECO:0000313" key="7">
    <source>
        <dbReference type="EMBL" id="KAK9784070.1"/>
    </source>
</evidence>
<dbReference type="PANTHER" id="PTHR23131">
    <property type="entry name" value="ENDORIBONUCLEASE LACTB2"/>
    <property type="match status" value="1"/>
</dbReference>
<dbReference type="Proteomes" id="UP001465668">
    <property type="component" value="Unassembled WGS sequence"/>
</dbReference>
<evidence type="ECO:0000259" key="6">
    <source>
        <dbReference type="SMART" id="SM00849"/>
    </source>
</evidence>
<evidence type="ECO:0000256" key="1">
    <source>
        <dbReference type="ARBA" id="ARBA00001947"/>
    </source>
</evidence>
<accession>A0ABR2YAN0</accession>
<name>A0ABR2YAN0_9PEZI</name>
<proteinExistence type="inferred from homology"/>
<gene>
    <name evidence="7" type="ORF">SCAR479_00629</name>
</gene>
<dbReference type="SMART" id="SM00849">
    <property type="entry name" value="Lactamase_B"/>
    <property type="match status" value="1"/>
</dbReference>
<organism evidence="7 8">
    <name type="scientific">Seiridium cardinale</name>
    <dbReference type="NCBI Taxonomy" id="138064"/>
    <lineage>
        <taxon>Eukaryota</taxon>
        <taxon>Fungi</taxon>
        <taxon>Dikarya</taxon>
        <taxon>Ascomycota</taxon>
        <taxon>Pezizomycotina</taxon>
        <taxon>Sordariomycetes</taxon>
        <taxon>Xylariomycetidae</taxon>
        <taxon>Amphisphaeriales</taxon>
        <taxon>Sporocadaceae</taxon>
        <taxon>Seiridium</taxon>
    </lineage>
</organism>
<evidence type="ECO:0000313" key="8">
    <source>
        <dbReference type="Proteomes" id="UP001465668"/>
    </source>
</evidence>
<dbReference type="Gene3D" id="3.60.15.10">
    <property type="entry name" value="Ribonuclease Z/Hydroxyacylglutathione hydrolase-like"/>
    <property type="match status" value="1"/>
</dbReference>